<evidence type="ECO:0000313" key="6">
    <source>
        <dbReference type="Proteomes" id="UP000002743"/>
    </source>
</evidence>
<dbReference type="Gene3D" id="3.30.70.270">
    <property type="match status" value="1"/>
</dbReference>
<dbReference type="Proteomes" id="UP000002743">
    <property type="component" value="Chromosome"/>
</dbReference>
<dbReference type="OrthoDB" id="9813903at2"/>
<reference evidence="6" key="1">
    <citation type="submission" date="2009-07" db="EMBL/GenBank/DDBJ databases">
        <title>Complete sequence of chromosome of Methylovorus sp. SIP3-4.</title>
        <authorList>
            <person name="Lucas S."/>
            <person name="Copeland A."/>
            <person name="Lapidus A."/>
            <person name="Glavina del Rio T."/>
            <person name="Tice H."/>
            <person name="Bruce D."/>
            <person name="Goodwin L."/>
            <person name="Pitluck S."/>
            <person name="Clum A."/>
            <person name="Larimer F."/>
            <person name="Land M."/>
            <person name="Hauser L."/>
            <person name="Kyrpides N."/>
            <person name="Mikhailova N."/>
            <person name="Kayluzhnaya M."/>
            <person name="Chistoserdova L."/>
        </authorList>
    </citation>
    <scope>NUCLEOTIDE SEQUENCE [LARGE SCALE GENOMIC DNA]</scope>
    <source>
        <strain evidence="6">SIP3-4</strain>
    </source>
</reference>
<dbReference type="PROSITE" id="PS50887">
    <property type="entry name" value="GGDEF"/>
    <property type="match status" value="1"/>
</dbReference>
<dbReference type="GO" id="GO:0052621">
    <property type="term" value="F:diguanylate cyclase activity"/>
    <property type="evidence" value="ECO:0007669"/>
    <property type="project" value="UniProtKB-EC"/>
</dbReference>
<dbReference type="FunFam" id="3.30.70.270:FF:000001">
    <property type="entry name" value="Diguanylate cyclase domain protein"/>
    <property type="match status" value="1"/>
</dbReference>
<dbReference type="KEGG" id="mei:Msip34_2770"/>
<dbReference type="PANTHER" id="PTHR45138:SF9">
    <property type="entry name" value="DIGUANYLATE CYCLASE DGCM-RELATED"/>
    <property type="match status" value="1"/>
</dbReference>
<sequence length="622" mass="69770" precursor="true">MQEKPTPIEIARQALMQLASRKVPPTPDNFRTVYDEIAGVVSTNETLELAHVLDKVLHDAGKQRPKYIAAAQSIATLIEKKDWSRLEDQLIKLLPLGAAGGDETSWPVVIRNLLKQLEVSHKGVTLTRKKEGLNRVLTNFGSDPDVLPQKIQSLVNSWGQGSVADHVPGDGPQVLEGEAETIGETPTPAPSKSLYGKKPAEYWREMLVRTMELVLIPQLHSLPEPEAKAKQLVKDINAATNETQIKRIAEELKSVLFTLEMHGDQQNRLHEALLQLLRLLNNSMGELVLEDKWLHGQTKIVQDILEKPLDLTRLYDAESSLKELLYKQGQIKPRLIEAKDSLKRMAEIFVDRLAEMDTDTGEYQNKLNGYRDRITSTEDLVELNSVIDSLLNDTRSIGLSIQRSKDALVDAQQRADEAEKLIDELTRRLDHISEVAHEDYLTGTLNRRGMDEAMEREFARADRHGTPLSIAMMDIDHFKQLNDNLGHATGDQALIHLVRIVKYSLRNTDVLARYGGEEFIIILPSTKQDEAMDIMKRVQRDLTKNFFMHRNERVLITFSAGVAERLPGEGPETIVPRADAALYKAKHSGRNQVIGAEALLEEPEIREITDASAAEANGNNAA</sequence>
<accession>C6XBN7</accession>
<dbReference type="HOGENOM" id="CLU_029027_0_0_4"/>
<feature type="coiled-coil region" evidence="3">
    <location>
        <begin position="401"/>
        <end position="435"/>
    </location>
</feature>
<organism evidence="5 6">
    <name type="scientific">Methylovorus glucosotrophus (strain SIP3-4)</name>
    <dbReference type="NCBI Taxonomy" id="582744"/>
    <lineage>
        <taxon>Bacteria</taxon>
        <taxon>Pseudomonadati</taxon>
        <taxon>Pseudomonadota</taxon>
        <taxon>Betaproteobacteria</taxon>
        <taxon>Nitrosomonadales</taxon>
        <taxon>Methylophilaceae</taxon>
        <taxon>Methylovorus</taxon>
    </lineage>
</organism>
<dbReference type="PANTHER" id="PTHR45138">
    <property type="entry name" value="REGULATORY COMPONENTS OF SENSORY TRANSDUCTION SYSTEM"/>
    <property type="match status" value="1"/>
</dbReference>
<comment type="catalytic activity">
    <reaction evidence="2">
        <text>2 GTP = 3',3'-c-di-GMP + 2 diphosphate</text>
        <dbReference type="Rhea" id="RHEA:24898"/>
        <dbReference type="ChEBI" id="CHEBI:33019"/>
        <dbReference type="ChEBI" id="CHEBI:37565"/>
        <dbReference type="ChEBI" id="CHEBI:58805"/>
        <dbReference type="EC" id="2.7.7.65"/>
    </reaction>
</comment>
<evidence type="ECO:0000259" key="4">
    <source>
        <dbReference type="PROSITE" id="PS50887"/>
    </source>
</evidence>
<evidence type="ECO:0000256" key="1">
    <source>
        <dbReference type="ARBA" id="ARBA00012528"/>
    </source>
</evidence>
<dbReference type="InterPro" id="IPR029787">
    <property type="entry name" value="Nucleotide_cyclase"/>
</dbReference>
<reference evidence="5 6" key="2">
    <citation type="journal article" date="2011" name="J. Bacteriol.">
        <title>Genomes of three methylotrophs from a single niche uncover genetic and metabolic divergence of Methylophilaceae.</title>
        <authorList>
            <person name="Lapidus A."/>
            <person name="Clum A."/>
            <person name="Labutti K."/>
            <person name="Kaluzhnaya M.G."/>
            <person name="Lim S."/>
            <person name="Beck D.A."/>
            <person name="Glavina Del Rio T."/>
            <person name="Nolan M."/>
            <person name="Mavromatis K."/>
            <person name="Huntemann M."/>
            <person name="Lucas S."/>
            <person name="Lidstrom M.E."/>
            <person name="Ivanova N."/>
            <person name="Chistoserdova L."/>
        </authorList>
    </citation>
    <scope>NUCLEOTIDE SEQUENCE [LARGE SCALE GENOMIC DNA]</scope>
    <source>
        <strain evidence="5 6">SIP3-4</strain>
    </source>
</reference>
<name>C6XBN7_METGS</name>
<dbReference type="AlphaFoldDB" id="C6XBN7"/>
<feature type="domain" description="GGDEF" evidence="4">
    <location>
        <begin position="466"/>
        <end position="598"/>
    </location>
</feature>
<dbReference type="RefSeq" id="WP_013443474.1">
    <property type="nucleotide sequence ID" value="NC_012969.1"/>
</dbReference>
<dbReference type="InterPro" id="IPR043128">
    <property type="entry name" value="Rev_trsase/Diguanyl_cyclase"/>
</dbReference>
<dbReference type="NCBIfam" id="TIGR00254">
    <property type="entry name" value="GGDEF"/>
    <property type="match status" value="1"/>
</dbReference>
<dbReference type="STRING" id="582744.Msip34_2770"/>
<evidence type="ECO:0000256" key="3">
    <source>
        <dbReference type="SAM" id="Coils"/>
    </source>
</evidence>
<dbReference type="EC" id="2.7.7.65" evidence="1"/>
<gene>
    <name evidence="5" type="ordered locus">Msip34_2770</name>
</gene>
<dbReference type="SMART" id="SM00267">
    <property type="entry name" value="GGDEF"/>
    <property type="match status" value="1"/>
</dbReference>
<evidence type="ECO:0000256" key="2">
    <source>
        <dbReference type="ARBA" id="ARBA00034247"/>
    </source>
</evidence>
<dbReference type="Pfam" id="PF00990">
    <property type="entry name" value="GGDEF"/>
    <property type="match status" value="1"/>
</dbReference>
<dbReference type="eggNOG" id="COG3706">
    <property type="taxonomic scope" value="Bacteria"/>
</dbReference>
<dbReference type="CDD" id="cd01949">
    <property type="entry name" value="GGDEF"/>
    <property type="match status" value="1"/>
</dbReference>
<dbReference type="InterPro" id="IPR050469">
    <property type="entry name" value="Diguanylate_Cyclase"/>
</dbReference>
<keyword evidence="6" id="KW-1185">Reference proteome</keyword>
<protein>
    <recommendedName>
        <fullName evidence="1">diguanylate cyclase</fullName>
        <ecNumber evidence="1">2.7.7.65</ecNumber>
    </recommendedName>
</protein>
<evidence type="ECO:0000313" key="5">
    <source>
        <dbReference type="EMBL" id="ACT52007.1"/>
    </source>
</evidence>
<proteinExistence type="predicted"/>
<dbReference type="EMBL" id="CP001674">
    <property type="protein sequence ID" value="ACT52007.1"/>
    <property type="molecule type" value="Genomic_DNA"/>
</dbReference>
<dbReference type="SUPFAM" id="SSF55073">
    <property type="entry name" value="Nucleotide cyclase"/>
    <property type="match status" value="1"/>
</dbReference>
<keyword evidence="3" id="KW-0175">Coiled coil</keyword>
<dbReference type="InterPro" id="IPR000160">
    <property type="entry name" value="GGDEF_dom"/>
</dbReference>